<comment type="caution">
    <text evidence="1">The sequence shown here is derived from an EMBL/GenBank/DDBJ whole genome shotgun (WGS) entry which is preliminary data.</text>
</comment>
<sequence>MAFKDAQIRAFAKNKALYMKAFYKNIGLKKGDEIYLREIELLDSRILEQCLRYEFKGDDLVFLRSKGVEIVVILGQNDRIIDSLKANDFFSEFGIVYLIKNANHLLNVSLP</sequence>
<keyword evidence="2" id="KW-1185">Reference proteome</keyword>
<accession>T1CTE3</accession>
<reference evidence="1 2" key="1">
    <citation type="journal article" date="2013" name="Genome Announc.">
        <title>Draft Genome Sequence of Helicobacter fennelliae Strain MRY12-0050, Isolated from a Bacteremia Patient.</title>
        <authorList>
            <person name="Rimbara E."/>
            <person name="Matsui M."/>
            <person name="Mori S."/>
            <person name="Suzuki S."/>
            <person name="Suzuki M."/>
            <person name="Kim H."/>
            <person name="Sekizuka T."/>
            <person name="Kuroda M."/>
            <person name="Shibayama K."/>
        </authorList>
    </citation>
    <scope>NUCLEOTIDE SEQUENCE [LARGE SCALE GENOMIC DNA]</scope>
    <source>
        <strain evidence="1 2">MRY12-0050</strain>
    </source>
</reference>
<dbReference type="STRING" id="1325130.HFN_1413"/>
<gene>
    <name evidence="1" type="ORF">HFN_1413</name>
</gene>
<protein>
    <submittedName>
        <fullName evidence="1">Uncharacterized protein</fullName>
    </submittedName>
</protein>
<proteinExistence type="predicted"/>
<organism evidence="1 2">
    <name type="scientific">Helicobacter fennelliae MRY12-0050</name>
    <dbReference type="NCBI Taxonomy" id="1325130"/>
    <lineage>
        <taxon>Bacteria</taxon>
        <taxon>Pseudomonadati</taxon>
        <taxon>Campylobacterota</taxon>
        <taxon>Epsilonproteobacteria</taxon>
        <taxon>Campylobacterales</taxon>
        <taxon>Helicobacteraceae</taxon>
        <taxon>Helicobacter</taxon>
    </lineage>
</organism>
<evidence type="ECO:0000313" key="2">
    <source>
        <dbReference type="Proteomes" id="UP000018143"/>
    </source>
</evidence>
<dbReference type="Proteomes" id="UP000018143">
    <property type="component" value="Unassembled WGS sequence"/>
</dbReference>
<dbReference type="AlphaFoldDB" id="T1CTE3"/>
<name>T1CTE3_9HELI</name>
<evidence type="ECO:0000313" key="1">
    <source>
        <dbReference type="EMBL" id="GAD20169.1"/>
    </source>
</evidence>
<dbReference type="EMBL" id="BASD01000036">
    <property type="protein sequence ID" value="GAD20169.1"/>
    <property type="molecule type" value="Genomic_DNA"/>
</dbReference>